<sequence>MLAFTSAVSASVERIWIVDEYFLVPPDRAGADSRIRKVLEWLPPHITASDIRILTKDHKQINDEMLLLFERKQNDINAKRRPGQTRCRIEVCTRLTARFDHVHDRFAIIDDELWHFGATVGGFHPRVNAASRGWDAEASGAIDFFTLAWDMCKER</sequence>
<evidence type="ECO:0000313" key="1">
    <source>
        <dbReference type="EMBL" id="WOS42742.1"/>
    </source>
</evidence>
<reference evidence="1 2" key="1">
    <citation type="submission" date="2023-05" db="EMBL/GenBank/DDBJ databases">
        <title>Xanthomonas rydalmerenesis sp. nov., a novel Xanthomonas species isolated from Fragaria x ananassa.</title>
        <authorList>
            <person name="McKnight D.J.E."/>
            <person name="Wong-Bajracharya J."/>
            <person name="Okoh E.B."/>
            <person name="Snijders F."/>
            <person name="Lidbetter F."/>
            <person name="Webster J."/>
            <person name="Djordjevic S.P."/>
            <person name="Bogema D.R."/>
            <person name="Chapman T.A."/>
        </authorList>
    </citation>
    <scope>NUCLEOTIDE SEQUENCE [LARGE SCALE GENOMIC DNA]</scope>
    <source>
        <strain evidence="1 2">DAR34883</strain>
    </source>
</reference>
<organism evidence="1 2">
    <name type="scientific">Xanthomonas rydalmerensis</name>
    <dbReference type="NCBI Taxonomy" id="3046274"/>
    <lineage>
        <taxon>Bacteria</taxon>
        <taxon>Pseudomonadati</taxon>
        <taxon>Pseudomonadota</taxon>
        <taxon>Gammaproteobacteria</taxon>
        <taxon>Lysobacterales</taxon>
        <taxon>Lysobacteraceae</taxon>
        <taxon>Xanthomonas</taxon>
    </lineage>
</organism>
<dbReference type="RefSeq" id="WP_317845210.1">
    <property type="nucleotide sequence ID" value="NZ_CP126170.1"/>
</dbReference>
<proteinExistence type="predicted"/>
<accession>A0ABZ0JUH1</accession>
<dbReference type="Proteomes" id="UP001302020">
    <property type="component" value="Chromosome"/>
</dbReference>
<evidence type="ECO:0000313" key="2">
    <source>
        <dbReference type="Proteomes" id="UP001302020"/>
    </source>
</evidence>
<protein>
    <submittedName>
        <fullName evidence="1">Uncharacterized protein</fullName>
    </submittedName>
</protein>
<name>A0ABZ0JUH1_9XANT</name>
<gene>
    <name evidence="1" type="ORF">QN243_10020</name>
</gene>
<dbReference type="EMBL" id="CP126172">
    <property type="protein sequence ID" value="WOS42742.1"/>
    <property type="molecule type" value="Genomic_DNA"/>
</dbReference>
<keyword evidence="2" id="KW-1185">Reference proteome</keyword>